<comment type="caution">
    <text evidence="8">The sequence shown here is derived from an EMBL/GenBank/DDBJ whole genome shotgun (WGS) entry which is preliminary data.</text>
</comment>
<evidence type="ECO:0000256" key="1">
    <source>
        <dbReference type="ARBA" id="ARBA00022490"/>
    </source>
</evidence>
<dbReference type="Pfam" id="PF01612">
    <property type="entry name" value="DNA_pol_A_exo1"/>
    <property type="match status" value="1"/>
</dbReference>
<evidence type="ECO:0000313" key="8">
    <source>
        <dbReference type="EMBL" id="VDC50453.1"/>
    </source>
</evidence>
<dbReference type="InterPro" id="IPR002121">
    <property type="entry name" value="HRDC_dom"/>
</dbReference>
<evidence type="ECO:0000256" key="4">
    <source>
        <dbReference type="ARBA" id="ARBA00022801"/>
    </source>
</evidence>
<dbReference type="InterPro" id="IPR010997">
    <property type="entry name" value="HRDC-like_sf"/>
</dbReference>
<evidence type="ECO:0000256" key="6">
    <source>
        <dbReference type="HAMAP-Rule" id="MF_01899"/>
    </source>
</evidence>
<proteinExistence type="inferred from homology"/>
<comment type="cofactor">
    <cofactor evidence="6">
        <name>a divalent metal cation</name>
        <dbReference type="ChEBI" id="CHEBI:60240"/>
    </cofactor>
</comment>
<dbReference type="GO" id="GO:0033890">
    <property type="term" value="F:ribonuclease D activity"/>
    <property type="evidence" value="ECO:0007669"/>
    <property type="project" value="UniProtKB-UniRule"/>
</dbReference>
<dbReference type="Proteomes" id="UP000289220">
    <property type="component" value="Unassembled WGS sequence"/>
</dbReference>
<dbReference type="Pfam" id="PF00570">
    <property type="entry name" value="HRDC"/>
    <property type="match status" value="1"/>
</dbReference>
<keyword evidence="2 6" id="KW-0819">tRNA processing</keyword>
<dbReference type="EC" id="3.1.13.5" evidence="6"/>
<keyword evidence="4 6" id="KW-0378">Hydrolase</keyword>
<dbReference type="SUPFAM" id="SSF53098">
    <property type="entry name" value="Ribonuclease H-like"/>
    <property type="match status" value="1"/>
</dbReference>
<dbReference type="SUPFAM" id="SSF47819">
    <property type="entry name" value="HRDC-like"/>
    <property type="match status" value="2"/>
</dbReference>
<comment type="similarity">
    <text evidence="6">Belongs to the RNase D family.</text>
</comment>
<keyword evidence="9" id="KW-1185">Reference proteome</keyword>
<dbReference type="PROSITE" id="PS50967">
    <property type="entry name" value="HRDC"/>
    <property type="match status" value="1"/>
</dbReference>
<dbReference type="EMBL" id="UXHF01000039">
    <property type="protein sequence ID" value="VDC50453.1"/>
    <property type="molecule type" value="Genomic_DNA"/>
</dbReference>
<dbReference type="InterPro" id="IPR044876">
    <property type="entry name" value="HRDC_dom_sf"/>
</dbReference>
<dbReference type="SMART" id="SM00474">
    <property type="entry name" value="35EXOc"/>
    <property type="match status" value="1"/>
</dbReference>
<protein>
    <recommendedName>
        <fullName evidence="6">Ribonuclease D</fullName>
        <shortName evidence="6">RNase D</shortName>
        <ecNumber evidence="6">3.1.13.5</ecNumber>
    </recommendedName>
</protein>
<comment type="function">
    <text evidence="6">Exonuclease involved in the 3' processing of various precursor tRNAs. Initiates hydrolysis at the 3'-terminus of an RNA molecule and releases 5'-mononucleotides.</text>
</comment>
<accession>A0A7Z8Y4Q1</accession>
<evidence type="ECO:0000256" key="2">
    <source>
        <dbReference type="ARBA" id="ARBA00022694"/>
    </source>
</evidence>
<dbReference type="AlphaFoldDB" id="A0A7Z8Y4Q1"/>
<dbReference type="NCBIfam" id="TIGR01388">
    <property type="entry name" value="rnd"/>
    <property type="match status" value="1"/>
</dbReference>
<dbReference type="Gene3D" id="3.30.420.10">
    <property type="entry name" value="Ribonuclease H-like superfamily/Ribonuclease H"/>
    <property type="match status" value="1"/>
</dbReference>
<dbReference type="HAMAP" id="MF_01899">
    <property type="entry name" value="RNase_D"/>
    <property type="match status" value="1"/>
</dbReference>
<keyword evidence="1 6" id="KW-0963">Cytoplasm</keyword>
<dbReference type="InterPro" id="IPR012337">
    <property type="entry name" value="RNaseH-like_sf"/>
</dbReference>
<dbReference type="CDD" id="cd06142">
    <property type="entry name" value="RNaseD_exo"/>
    <property type="match status" value="1"/>
</dbReference>
<sequence length="400" mass="44633">MQRGSCHRWVAGGYSIGMTPITTNEALADFCARLATAPFITVDTEFMRETTYWPRLCLIQAASADHAGIIDPMAEGLDLEPFLDLLRDPNIIKVFHACRQDVEIFVRLGAMPRPMFDTQVAAMAAGFGEQVAYDSLVRQMLRVELDKGSRFTDWARRPLSDSQLVYALGDVTHLAALYPKLRDRLKKEGRLDWVMSEMESLIDPALYDTNPENAWKRLKPKKFSAKYLAAFKAVAVWRERAAQERDQPRGRILKDEGIDEVAQQTPTDPEAFNRLRSVPKGFGGSRLGLELAEQLKRVLADPESHAPEMERPAHRQPAPPSVVELLKVLLKAKSDNAGVASKLIATVSDLEKIAVTDDADVDALKGWRRQIFGEDALKLKRGEIALVLSGSRVEVVEIEG</sequence>
<dbReference type="InterPro" id="IPR051086">
    <property type="entry name" value="RNase_D-like"/>
</dbReference>
<organism evidence="8 9">
    <name type="scientific">Brevundimonas mediterranea</name>
    <dbReference type="NCBI Taxonomy" id="74329"/>
    <lineage>
        <taxon>Bacteria</taxon>
        <taxon>Pseudomonadati</taxon>
        <taxon>Pseudomonadota</taxon>
        <taxon>Alphaproteobacteria</taxon>
        <taxon>Caulobacterales</taxon>
        <taxon>Caulobacteraceae</taxon>
        <taxon>Brevundimonas</taxon>
    </lineage>
</organism>
<comment type="catalytic activity">
    <reaction evidence="6">
        <text>Exonucleolytic cleavage that removes extra residues from the 3'-terminus of tRNA to produce 5'-mononucleotides.</text>
        <dbReference type="EC" id="3.1.13.5"/>
    </reaction>
</comment>
<evidence type="ECO:0000313" key="9">
    <source>
        <dbReference type="Proteomes" id="UP000289220"/>
    </source>
</evidence>
<gene>
    <name evidence="8" type="primary">rnd_1</name>
    <name evidence="6" type="synonym">rnd</name>
    <name evidence="8" type="ORF">BREV_BREV_02027</name>
</gene>
<keyword evidence="3 6" id="KW-0540">Nuclease</keyword>
<evidence type="ECO:0000256" key="3">
    <source>
        <dbReference type="ARBA" id="ARBA00022722"/>
    </source>
</evidence>
<dbReference type="Gene3D" id="1.10.150.80">
    <property type="entry name" value="HRDC domain"/>
    <property type="match status" value="1"/>
</dbReference>
<feature type="domain" description="HRDC" evidence="7">
    <location>
        <begin position="224"/>
        <end position="305"/>
    </location>
</feature>
<name>A0A7Z8Y4Q1_9CAUL</name>
<dbReference type="GO" id="GO:0008408">
    <property type="term" value="F:3'-5' exonuclease activity"/>
    <property type="evidence" value="ECO:0007669"/>
    <property type="project" value="InterPro"/>
</dbReference>
<dbReference type="GO" id="GO:0003676">
    <property type="term" value="F:nucleic acid binding"/>
    <property type="evidence" value="ECO:0007669"/>
    <property type="project" value="InterPro"/>
</dbReference>
<dbReference type="InterPro" id="IPR006292">
    <property type="entry name" value="RNase_D"/>
</dbReference>
<dbReference type="InterPro" id="IPR036397">
    <property type="entry name" value="RNaseH_sf"/>
</dbReference>
<dbReference type="GO" id="GO:0042780">
    <property type="term" value="P:tRNA 3'-end processing"/>
    <property type="evidence" value="ECO:0007669"/>
    <property type="project" value="UniProtKB-UniRule"/>
</dbReference>
<dbReference type="GO" id="GO:0005737">
    <property type="term" value="C:cytoplasm"/>
    <property type="evidence" value="ECO:0007669"/>
    <property type="project" value="UniProtKB-SubCell"/>
</dbReference>
<keyword evidence="5 6" id="KW-0269">Exonuclease</keyword>
<dbReference type="GO" id="GO:0000166">
    <property type="term" value="F:nucleotide binding"/>
    <property type="evidence" value="ECO:0007669"/>
    <property type="project" value="InterPro"/>
</dbReference>
<dbReference type="PANTHER" id="PTHR47649">
    <property type="entry name" value="RIBONUCLEASE D"/>
    <property type="match status" value="1"/>
</dbReference>
<evidence type="ECO:0000256" key="5">
    <source>
        <dbReference type="ARBA" id="ARBA00022839"/>
    </source>
</evidence>
<reference evidence="8 9" key="1">
    <citation type="submission" date="2018-11" db="EMBL/GenBank/DDBJ databases">
        <authorList>
            <person name="Peiro R."/>
            <person name="Begona"/>
            <person name="Cbmso G."/>
            <person name="Lopez M."/>
            <person name="Gonzalez S."/>
            <person name="Sacristan E."/>
            <person name="Castillo E."/>
        </authorList>
    </citation>
    <scope>NUCLEOTIDE SEQUENCE [LARGE SCALE GENOMIC DNA]</scope>
    <source>
        <strain evidence="8">Brev_genome</strain>
    </source>
</reference>
<dbReference type="PANTHER" id="PTHR47649:SF1">
    <property type="entry name" value="RIBONUCLEASE D"/>
    <property type="match status" value="1"/>
</dbReference>
<evidence type="ECO:0000259" key="7">
    <source>
        <dbReference type="PROSITE" id="PS50967"/>
    </source>
</evidence>
<comment type="subcellular location">
    <subcellularLocation>
        <location evidence="6">Cytoplasm</location>
    </subcellularLocation>
</comment>
<dbReference type="InterPro" id="IPR002562">
    <property type="entry name" value="3'-5'_exonuclease_dom"/>
</dbReference>